<evidence type="ECO:0000313" key="8">
    <source>
        <dbReference type="EMBL" id="CAK8690958.1"/>
    </source>
</evidence>
<evidence type="ECO:0000259" key="7">
    <source>
        <dbReference type="PROSITE" id="PS50923"/>
    </source>
</evidence>
<gene>
    <name evidence="8" type="ORF">CVLEPA_LOCUS23501</name>
</gene>
<feature type="signal peptide" evidence="6">
    <location>
        <begin position="1"/>
        <end position="20"/>
    </location>
</feature>
<evidence type="ECO:0000256" key="2">
    <source>
        <dbReference type="ARBA" id="ARBA00022737"/>
    </source>
</evidence>
<proteinExistence type="predicted"/>
<protein>
    <recommendedName>
        <fullName evidence="7">Sushi domain-containing protein</fullName>
    </recommendedName>
</protein>
<dbReference type="PANTHER" id="PTHR19325">
    <property type="entry name" value="COMPLEMENT COMPONENT-RELATED SUSHI DOMAIN-CONTAINING"/>
    <property type="match status" value="1"/>
</dbReference>
<evidence type="ECO:0000256" key="6">
    <source>
        <dbReference type="SAM" id="SignalP"/>
    </source>
</evidence>
<evidence type="ECO:0000256" key="1">
    <source>
        <dbReference type="ARBA" id="ARBA00022659"/>
    </source>
</evidence>
<dbReference type="InterPro" id="IPR035976">
    <property type="entry name" value="Sushi/SCR/CCP_sf"/>
</dbReference>
<dbReference type="InterPro" id="IPR000436">
    <property type="entry name" value="Sushi_SCR_CCP_dom"/>
</dbReference>
<comment type="caution">
    <text evidence="8">The sequence shown here is derived from an EMBL/GenBank/DDBJ whole genome shotgun (WGS) entry which is preliminary data.</text>
</comment>
<evidence type="ECO:0000256" key="5">
    <source>
        <dbReference type="PROSITE-ProRule" id="PRU00302"/>
    </source>
</evidence>
<evidence type="ECO:0000256" key="3">
    <source>
        <dbReference type="ARBA" id="ARBA00023157"/>
    </source>
</evidence>
<dbReference type="Gene3D" id="2.10.70.10">
    <property type="entry name" value="Complement Module, domain 1"/>
    <property type="match status" value="2"/>
</dbReference>
<dbReference type="Proteomes" id="UP001642483">
    <property type="component" value="Unassembled WGS sequence"/>
</dbReference>
<keyword evidence="6" id="KW-0732">Signal</keyword>
<feature type="disulfide bond" evidence="5">
    <location>
        <begin position="170"/>
        <end position="197"/>
    </location>
</feature>
<accession>A0ABP0GHQ1</accession>
<name>A0ABP0GHQ1_CLALP</name>
<organism evidence="8 9">
    <name type="scientific">Clavelina lepadiformis</name>
    <name type="common">Light-bulb sea squirt</name>
    <name type="synonym">Ascidia lepadiformis</name>
    <dbReference type="NCBI Taxonomy" id="159417"/>
    <lineage>
        <taxon>Eukaryota</taxon>
        <taxon>Metazoa</taxon>
        <taxon>Chordata</taxon>
        <taxon>Tunicata</taxon>
        <taxon>Ascidiacea</taxon>
        <taxon>Aplousobranchia</taxon>
        <taxon>Clavelinidae</taxon>
        <taxon>Clavelina</taxon>
    </lineage>
</organism>
<dbReference type="Pfam" id="PF00084">
    <property type="entry name" value="Sushi"/>
    <property type="match status" value="2"/>
</dbReference>
<dbReference type="SMART" id="SM00032">
    <property type="entry name" value="CCP"/>
    <property type="match status" value="2"/>
</dbReference>
<dbReference type="PANTHER" id="PTHR19325:SF560">
    <property type="entry name" value="SUSHI, VON WILLEBRAND FACTOR TYPE A, EGF AND PENTRAXIN DOMAIN-CONTAINING PROTEIN 1"/>
    <property type="match status" value="1"/>
</dbReference>
<keyword evidence="3 5" id="KW-1015">Disulfide bond</keyword>
<keyword evidence="9" id="KW-1185">Reference proteome</keyword>
<evidence type="ECO:0000313" key="9">
    <source>
        <dbReference type="Proteomes" id="UP001642483"/>
    </source>
</evidence>
<dbReference type="InterPro" id="IPR050350">
    <property type="entry name" value="Compl-Cell_Adhes-Reg"/>
</dbReference>
<reference evidence="8 9" key="1">
    <citation type="submission" date="2024-02" db="EMBL/GenBank/DDBJ databases">
        <authorList>
            <person name="Daric V."/>
            <person name="Darras S."/>
        </authorList>
    </citation>
    <scope>NUCLEOTIDE SEQUENCE [LARGE SCALE GENOMIC DNA]</scope>
</reference>
<dbReference type="CDD" id="cd00033">
    <property type="entry name" value="CCP"/>
    <property type="match status" value="2"/>
</dbReference>
<keyword evidence="1 5" id="KW-0768">Sushi</keyword>
<dbReference type="PROSITE" id="PS50923">
    <property type="entry name" value="SUSHI"/>
    <property type="match status" value="2"/>
</dbReference>
<keyword evidence="4" id="KW-0325">Glycoprotein</keyword>
<keyword evidence="2" id="KW-0677">Repeat</keyword>
<evidence type="ECO:0000256" key="4">
    <source>
        <dbReference type="ARBA" id="ARBA00023180"/>
    </source>
</evidence>
<dbReference type="SUPFAM" id="SSF57535">
    <property type="entry name" value="Complement control module/SCR domain"/>
    <property type="match status" value="2"/>
</dbReference>
<dbReference type="CDD" id="cd23539">
    <property type="entry name" value="TFP_LU_ECD_CinHb4_like"/>
    <property type="match status" value="1"/>
</dbReference>
<feature type="domain" description="Sushi" evidence="7">
    <location>
        <begin position="200"/>
        <end position="263"/>
    </location>
</feature>
<comment type="caution">
    <text evidence="5">Lacks conserved residue(s) required for the propagation of feature annotation.</text>
</comment>
<dbReference type="EMBL" id="CAWYQH010000119">
    <property type="protein sequence ID" value="CAK8690958.1"/>
    <property type="molecule type" value="Genomic_DNA"/>
</dbReference>
<sequence length="263" mass="28960">MHRQFLIALSLLFCFSCVSAIVCWECEFTDSQAENPQIECLGKGKLTECAESQEACGIILRHGGWGDQPVVRKTCISLKACGANHVQDSRPAWVYVPDPDRQCTMEPPSSVCRCCCTSNGCNTERLYCRPPEGETELIGGLPCNKITRPRNGMMKCEGGFDAPSECTFSCRKGFKLVGSAVSKCDLFSVRDFEPPTCEPILCESLADPENGSVVCSRGNRIKSRCRFSCNPGYRLSGDSLLECFMKNEASDTGLWSRVIPICE</sequence>
<feature type="chain" id="PRO_5045312950" description="Sushi domain-containing protein" evidence="6">
    <location>
        <begin position="21"/>
        <end position="263"/>
    </location>
</feature>
<feature type="domain" description="Sushi" evidence="7">
    <location>
        <begin position="141"/>
        <end position="199"/>
    </location>
</feature>